<dbReference type="AlphaFoldDB" id="A0A2M7QBY5"/>
<evidence type="ECO:0000256" key="9">
    <source>
        <dbReference type="PIRSR" id="PIRSR000102-3"/>
    </source>
</evidence>
<dbReference type="InterPro" id="IPR011304">
    <property type="entry name" value="L-lactate_DH"/>
</dbReference>
<evidence type="ECO:0000256" key="3">
    <source>
        <dbReference type="ARBA" id="ARBA00012967"/>
    </source>
</evidence>
<evidence type="ECO:0000256" key="5">
    <source>
        <dbReference type="ARBA" id="ARBA00023027"/>
    </source>
</evidence>
<dbReference type="PRINTS" id="PR00086">
    <property type="entry name" value="LLDHDRGNASE"/>
</dbReference>
<comment type="catalytic activity">
    <reaction evidence="6">
        <text>(S)-lactate + NAD(+) = pyruvate + NADH + H(+)</text>
        <dbReference type="Rhea" id="RHEA:23444"/>
        <dbReference type="ChEBI" id="CHEBI:15361"/>
        <dbReference type="ChEBI" id="CHEBI:15378"/>
        <dbReference type="ChEBI" id="CHEBI:16651"/>
        <dbReference type="ChEBI" id="CHEBI:57540"/>
        <dbReference type="ChEBI" id="CHEBI:57945"/>
        <dbReference type="EC" id="1.1.1.27"/>
    </reaction>
</comment>
<evidence type="ECO:0000256" key="2">
    <source>
        <dbReference type="ARBA" id="ARBA00006054"/>
    </source>
</evidence>
<keyword evidence="4 10" id="KW-0560">Oxidoreductase</keyword>
<keyword evidence="5 9" id="KW-0520">NAD</keyword>
<feature type="non-terminal residue" evidence="13">
    <location>
        <position position="1"/>
    </location>
</feature>
<dbReference type="InterPro" id="IPR018177">
    <property type="entry name" value="L-lactate_DH_AS"/>
</dbReference>
<name>A0A2M7QBY5_9BACT</name>
<dbReference type="InterPro" id="IPR001236">
    <property type="entry name" value="Lactate/malate_DH_N"/>
</dbReference>
<comment type="pathway">
    <text evidence="1">Fermentation; pyruvate fermentation to lactate; (S)-lactate from pyruvate: step 1/1.</text>
</comment>
<evidence type="ECO:0000256" key="10">
    <source>
        <dbReference type="RuleBase" id="RU003369"/>
    </source>
</evidence>
<evidence type="ECO:0000313" key="13">
    <source>
        <dbReference type="EMBL" id="PIY68729.1"/>
    </source>
</evidence>
<comment type="caution">
    <text evidence="13">The sequence shown here is derived from an EMBL/GenBank/DDBJ whole genome shotgun (WGS) entry which is preliminary data.</text>
</comment>
<dbReference type="PANTHER" id="PTHR43128:SF16">
    <property type="entry name" value="L-LACTATE DEHYDROGENASE"/>
    <property type="match status" value="1"/>
</dbReference>
<feature type="domain" description="Lactate/malate dehydrogenase N-terminal" evidence="11">
    <location>
        <begin position="2"/>
        <end position="134"/>
    </location>
</feature>
<evidence type="ECO:0000313" key="14">
    <source>
        <dbReference type="Proteomes" id="UP000230108"/>
    </source>
</evidence>
<dbReference type="GO" id="GO:0005737">
    <property type="term" value="C:cytoplasm"/>
    <property type="evidence" value="ECO:0007669"/>
    <property type="project" value="UniProtKB-UniRule"/>
</dbReference>
<dbReference type="Proteomes" id="UP000230108">
    <property type="component" value="Unassembled WGS sequence"/>
</dbReference>
<dbReference type="PANTHER" id="PTHR43128">
    <property type="entry name" value="L-2-HYDROXYCARBOXYLATE DEHYDROGENASE (NAD(P)(+))"/>
    <property type="match status" value="1"/>
</dbReference>
<comment type="similarity">
    <text evidence="2">Belongs to the LDH/MDH superfamily. LDH family.</text>
</comment>
<dbReference type="UniPathway" id="UPA00554">
    <property type="reaction ID" value="UER00611"/>
</dbReference>
<dbReference type="GO" id="GO:0006096">
    <property type="term" value="P:glycolytic process"/>
    <property type="evidence" value="ECO:0007669"/>
    <property type="project" value="UniProtKB-UniRule"/>
</dbReference>
<organism evidence="13 14">
    <name type="scientific">Candidatus Roizmanbacteria bacterium CG_4_10_14_0_8_um_filter_39_9</name>
    <dbReference type="NCBI Taxonomy" id="1974829"/>
    <lineage>
        <taxon>Bacteria</taxon>
        <taxon>Candidatus Roizmaniibacteriota</taxon>
    </lineage>
</organism>
<dbReference type="Gene3D" id="3.90.110.10">
    <property type="entry name" value="Lactate dehydrogenase/glycoside hydrolase, family 4, C-terminal"/>
    <property type="match status" value="1"/>
</dbReference>
<dbReference type="GO" id="GO:0004459">
    <property type="term" value="F:L-lactate dehydrogenase (NAD+) activity"/>
    <property type="evidence" value="ECO:0007669"/>
    <property type="project" value="UniProtKB-UniRule"/>
</dbReference>
<dbReference type="EMBL" id="PFLF01000093">
    <property type="protein sequence ID" value="PIY68729.1"/>
    <property type="molecule type" value="Genomic_DNA"/>
</dbReference>
<dbReference type="PIRSF" id="PIRSF000102">
    <property type="entry name" value="Lac_mal_DH"/>
    <property type="match status" value="1"/>
</dbReference>
<reference evidence="14" key="1">
    <citation type="submission" date="2017-09" db="EMBL/GenBank/DDBJ databases">
        <title>Depth-based differentiation of microbial function through sediment-hosted aquifers and enrichment of novel symbionts in the deep terrestrial subsurface.</title>
        <authorList>
            <person name="Probst A.J."/>
            <person name="Ladd B."/>
            <person name="Jarett J.K."/>
            <person name="Geller-Mcgrath D.E."/>
            <person name="Sieber C.M.K."/>
            <person name="Emerson J.B."/>
            <person name="Anantharaman K."/>
            <person name="Thomas B.C."/>
            <person name="Malmstrom R."/>
            <person name="Stieglmeier M."/>
            <person name="Klingl A."/>
            <person name="Woyke T."/>
            <person name="Ryan C.M."/>
            <person name="Banfield J.F."/>
        </authorList>
    </citation>
    <scope>NUCLEOTIDE SEQUENCE [LARGE SCALE GENOMIC DNA]</scope>
</reference>
<feature type="binding site" evidence="9">
    <location>
        <position position="88"/>
    </location>
    <ligand>
        <name>NAD(+)</name>
        <dbReference type="ChEBI" id="CHEBI:57540"/>
    </ligand>
</feature>
<dbReference type="InterPro" id="IPR001557">
    <property type="entry name" value="L-lactate/malate_DH"/>
</dbReference>
<dbReference type="InterPro" id="IPR036291">
    <property type="entry name" value="NAD(P)-bd_dom_sf"/>
</dbReference>
<dbReference type="NCBIfam" id="NF004863">
    <property type="entry name" value="PRK06223.1"/>
    <property type="match status" value="1"/>
</dbReference>
<dbReference type="NCBIfam" id="TIGR01771">
    <property type="entry name" value="L-LDH-NAD"/>
    <property type="match status" value="1"/>
</dbReference>
<dbReference type="EC" id="1.1.1.27" evidence="3 7"/>
<evidence type="ECO:0000256" key="6">
    <source>
        <dbReference type="ARBA" id="ARBA00049258"/>
    </source>
</evidence>
<evidence type="ECO:0000259" key="11">
    <source>
        <dbReference type="Pfam" id="PF00056"/>
    </source>
</evidence>
<dbReference type="PROSITE" id="PS00064">
    <property type="entry name" value="L_LDH"/>
    <property type="match status" value="1"/>
</dbReference>
<accession>A0A2M7QBY5</accession>
<dbReference type="GO" id="GO:0006089">
    <property type="term" value="P:lactate metabolic process"/>
    <property type="evidence" value="ECO:0007669"/>
    <property type="project" value="TreeGrafter"/>
</dbReference>
<dbReference type="Pfam" id="PF02866">
    <property type="entry name" value="Ldh_1_C"/>
    <property type="match status" value="1"/>
</dbReference>
<feature type="active site" description="Proton acceptor" evidence="8">
    <location>
        <position position="168"/>
    </location>
</feature>
<dbReference type="InterPro" id="IPR015955">
    <property type="entry name" value="Lactate_DH/Glyco_Ohase_4_C"/>
</dbReference>
<gene>
    <name evidence="13" type="ORF">COY90_04420</name>
</gene>
<dbReference type="Pfam" id="PF00056">
    <property type="entry name" value="Ldh_1_N"/>
    <property type="match status" value="1"/>
</dbReference>
<dbReference type="InterPro" id="IPR022383">
    <property type="entry name" value="Lactate/malate_DH_C"/>
</dbReference>
<dbReference type="SUPFAM" id="SSF51735">
    <property type="entry name" value="NAD(P)-binding Rossmann-fold domains"/>
    <property type="match status" value="1"/>
</dbReference>
<evidence type="ECO:0000256" key="1">
    <source>
        <dbReference type="ARBA" id="ARBA00004843"/>
    </source>
</evidence>
<feature type="domain" description="Lactate/malate dehydrogenase C-terminal" evidence="12">
    <location>
        <begin position="138"/>
        <end position="295"/>
    </location>
</feature>
<evidence type="ECO:0000259" key="12">
    <source>
        <dbReference type="Pfam" id="PF02866"/>
    </source>
</evidence>
<protein>
    <recommendedName>
        <fullName evidence="3 7">L-lactate dehydrogenase</fullName>
        <ecNumber evidence="3 7">1.1.1.27</ecNumber>
    </recommendedName>
</protein>
<evidence type="ECO:0000256" key="4">
    <source>
        <dbReference type="ARBA" id="ARBA00023002"/>
    </source>
</evidence>
<proteinExistence type="inferred from homology"/>
<evidence type="ECO:0000256" key="7">
    <source>
        <dbReference type="NCBIfam" id="TIGR01771"/>
    </source>
</evidence>
<dbReference type="SUPFAM" id="SSF56327">
    <property type="entry name" value="LDH C-terminal domain-like"/>
    <property type="match status" value="1"/>
</dbReference>
<dbReference type="Gene3D" id="3.40.50.720">
    <property type="entry name" value="NAD(P)-binding Rossmann-like Domain"/>
    <property type="match status" value="1"/>
</dbReference>
<feature type="binding site" evidence="9">
    <location>
        <begin position="111"/>
        <end position="113"/>
    </location>
    <ligand>
        <name>NAD(+)</name>
        <dbReference type="ChEBI" id="CHEBI:57540"/>
    </ligand>
</feature>
<sequence>FGGGKVGMSAAYAMLLRDTTRNLVLYGRNKDKMHGEQLEFQHSLTFLGTTNIKATNSFEDVAGSDVVVFTAGAAQKPGESRLDLMAKNTEIVEFSLPQIMKYAPNCIVIMVTNPVDILTFKANQVVRAPIGHIFGSGTCLDSARFRFYLSESLNINPKSIHAYILGEHGDSSFPTYSCADIGGLPLMEMPGFSLKKAEEAYIKARDAAYEIIASKGSTYYAIGVVVSQLVYAVLSNTKRVFPVSTMLSGQYGHKNVSISVPCVIGKNGVERVLEIPLSSDEKRKMARSVEILKSKTVLGHLKKASA</sequence>
<evidence type="ECO:0000256" key="8">
    <source>
        <dbReference type="PIRSR" id="PIRSR000102-1"/>
    </source>
</evidence>